<dbReference type="SUPFAM" id="SSF51730">
    <property type="entry name" value="FAD-linked oxidoreductase"/>
    <property type="match status" value="1"/>
</dbReference>
<dbReference type="EMBL" id="FVZE01000002">
    <property type="protein sequence ID" value="SLJ96838.1"/>
    <property type="molecule type" value="Genomic_DNA"/>
</dbReference>
<dbReference type="RefSeq" id="WP_054944360.1">
    <property type="nucleotide sequence ID" value="NZ_FVZE01000002.1"/>
</dbReference>
<reference evidence="3" key="1">
    <citation type="submission" date="2017-02" db="EMBL/GenBank/DDBJ databases">
        <authorList>
            <person name="Varghese N."/>
            <person name="Submissions S."/>
        </authorList>
    </citation>
    <scope>NUCLEOTIDE SEQUENCE [LARGE SCALE GENOMIC DNA]</scope>
    <source>
        <strain evidence="3">SM117</strain>
    </source>
</reference>
<evidence type="ECO:0000256" key="1">
    <source>
        <dbReference type="ARBA" id="ARBA00023002"/>
    </source>
</evidence>
<organism evidence="2 3">
    <name type="scientific">Novosphingobium mathurense</name>
    <dbReference type="NCBI Taxonomy" id="428990"/>
    <lineage>
        <taxon>Bacteria</taxon>
        <taxon>Pseudomonadati</taxon>
        <taxon>Pseudomonadota</taxon>
        <taxon>Alphaproteobacteria</taxon>
        <taxon>Sphingomonadales</taxon>
        <taxon>Sphingomonadaceae</taxon>
        <taxon>Novosphingobium</taxon>
    </lineage>
</organism>
<dbReference type="AlphaFoldDB" id="A0A1U6HM29"/>
<evidence type="ECO:0000313" key="3">
    <source>
        <dbReference type="Proteomes" id="UP000190989"/>
    </source>
</evidence>
<keyword evidence="3" id="KW-1185">Reference proteome</keyword>
<dbReference type="Gene3D" id="3.20.20.220">
    <property type="match status" value="1"/>
</dbReference>
<protein>
    <submittedName>
        <fullName evidence="2">L-proline dehydrogenase</fullName>
    </submittedName>
</protein>
<evidence type="ECO:0000313" key="2">
    <source>
        <dbReference type="EMBL" id="SLJ96838.1"/>
    </source>
</evidence>
<dbReference type="GO" id="GO:0016491">
    <property type="term" value="F:oxidoreductase activity"/>
    <property type="evidence" value="ECO:0007669"/>
    <property type="project" value="UniProtKB-KW"/>
</dbReference>
<proteinExistence type="predicted"/>
<accession>A0A1U6HM29</accession>
<sequence length="294" mass="32376">MREALKSILGPVLKRATSKYVAGEALEDAADLALRAGRQNLRCTLCYWNDGTEDPEIVVREYSRILSLIGEGRIDGALAAKLPALKEREDLVEQVVALARKVDAPVIFDAHAPPQTDDTLKTLERYPREGVGLAIPGRWKRSLRDADRAIELGVRVRVVKGEWVDPDHPHIDLREGYLGIIRRLAGKAAFVGVATHDAPLAREAMRILAEAGTPFEQEFVYPLPIEAALREGASYGAGARLYIPYGEAWLPYSLKRAIKSPKTLYWLGRDLIGGRNFVLPSLDPAQMPAAPVAN</sequence>
<gene>
    <name evidence="2" type="ORF">SAMN06295987_102740</name>
</gene>
<dbReference type="InterPro" id="IPR029041">
    <property type="entry name" value="FAD-linked_oxidoreductase-like"/>
</dbReference>
<keyword evidence="1" id="KW-0560">Oxidoreductase</keyword>
<dbReference type="STRING" id="428990.SAMN06295987_102740"/>
<dbReference type="Proteomes" id="UP000190989">
    <property type="component" value="Unassembled WGS sequence"/>
</dbReference>
<name>A0A1U6HM29_9SPHN</name>